<evidence type="ECO:0000256" key="1">
    <source>
        <dbReference type="ARBA" id="ARBA00022723"/>
    </source>
</evidence>
<dbReference type="Gene3D" id="3.40.140.10">
    <property type="entry name" value="Cytidine Deaminase, domain 2"/>
    <property type="match status" value="1"/>
</dbReference>
<dbReference type="AlphaFoldDB" id="A0A165A036"/>
<dbReference type="GO" id="GO:0005634">
    <property type="term" value="C:nucleus"/>
    <property type="evidence" value="ECO:0007669"/>
    <property type="project" value="TreeGrafter"/>
</dbReference>
<dbReference type="Gene3D" id="1.25.40.990">
    <property type="match status" value="1"/>
</dbReference>
<dbReference type="Proteomes" id="UP000076858">
    <property type="component" value="Unassembled WGS sequence"/>
</dbReference>
<sequence length="485" mass="55052">MAAATFVQGSCKTMCPPDEYEIRKEHNLVRPFETSFLSAVKCYSRSAAGQSAARHKNIRDLTTLENTVKYLFEQVLDRRKTSLAQLYDFVFDRLRAVRQDLVVQGYLEGFSGLRTVTVAKILEYCVRFYIYFQFRLSHLPASAFSSHLNQNHLDECLSQLLHLYSEIEVKNQDLLHQTSHIEIEALDLLLSKNSAGLQRALQLPSKTKSNTIVRNSIEISISLWLGNFVRANHIARGLPLSLQLAYRAHFSLLRPRVLEVYERGYRSPQGTKFPLEKLRRYLLFDTARQTAEFCVDCGLSLDDTGSSISKRLSRMSELATSYMDRAFELAREALSVGEVPVGCVLCHQDHGIIGEGRNRVNETKNATRHAEFEAIDSALLWIEKNKIESYAQVFAKTDVWVNVEPCIQCAGALQMLGFARVYYGCANERFGGCGSVLDVCAKDQRFRPLELHGGIRSNEAIQLLKEFYRCENPNAPNPKSKEGRK</sequence>
<dbReference type="InterPro" id="IPR005062">
    <property type="entry name" value="SAC3/GANP/THP3_conserved"/>
</dbReference>
<dbReference type="InterPro" id="IPR016193">
    <property type="entry name" value="Cytidine_deaminase-like"/>
</dbReference>
<keyword evidence="2" id="KW-0862">Zinc</keyword>
<dbReference type="GO" id="GO:0016787">
    <property type="term" value="F:hydrolase activity"/>
    <property type="evidence" value="ECO:0007669"/>
    <property type="project" value="InterPro"/>
</dbReference>
<dbReference type="InterPro" id="IPR045107">
    <property type="entry name" value="SAC3/GANP/THP3"/>
</dbReference>
<dbReference type="GO" id="GO:0008270">
    <property type="term" value="F:zinc ion binding"/>
    <property type="evidence" value="ECO:0007669"/>
    <property type="project" value="InterPro"/>
</dbReference>
<proteinExistence type="predicted"/>
<dbReference type="SUPFAM" id="SSF53927">
    <property type="entry name" value="Cytidine deaminase-like"/>
    <property type="match status" value="1"/>
</dbReference>
<name>A0A165A036_9CRUS</name>
<dbReference type="EMBL" id="LRGB01000687">
    <property type="protein sequence ID" value="KZS17018.1"/>
    <property type="molecule type" value="Genomic_DNA"/>
</dbReference>
<keyword evidence="1" id="KW-0479">Metal-binding</keyword>
<reference evidence="4 5" key="1">
    <citation type="submission" date="2016-03" db="EMBL/GenBank/DDBJ databases">
        <title>EvidentialGene: Evidence-directed Construction of Genes on Genomes.</title>
        <authorList>
            <person name="Gilbert D.G."/>
            <person name="Choi J.-H."/>
            <person name="Mockaitis K."/>
            <person name="Colbourne J."/>
            <person name="Pfrender M."/>
        </authorList>
    </citation>
    <scope>NUCLEOTIDE SEQUENCE [LARGE SCALE GENOMIC DNA]</scope>
    <source>
        <strain evidence="4 5">Xinb3</strain>
        <tissue evidence="4">Complete organism</tissue>
    </source>
</reference>
<comment type="caution">
    <text evidence="4">The sequence shown here is derived from an EMBL/GenBank/DDBJ whole genome shotgun (WGS) entry which is preliminary data.</text>
</comment>
<feature type="domain" description="CMP/dCMP-type deaminase" evidence="3">
    <location>
        <begin position="317"/>
        <end position="435"/>
    </location>
</feature>
<dbReference type="PROSITE" id="PS00903">
    <property type="entry name" value="CYT_DCMP_DEAMINASES_1"/>
    <property type="match status" value="1"/>
</dbReference>
<dbReference type="PROSITE" id="PS51747">
    <property type="entry name" value="CYT_DCMP_DEAMINASES_2"/>
    <property type="match status" value="1"/>
</dbReference>
<dbReference type="STRING" id="35525.A0A165A036"/>
<accession>A0A165A036</accession>
<keyword evidence="5" id="KW-1185">Reference proteome</keyword>
<protein>
    <submittedName>
        <fullName evidence="4">tRNA-specific adenosine deaminase 2</fullName>
    </submittedName>
</protein>
<dbReference type="Pfam" id="PF00383">
    <property type="entry name" value="dCMP_cyt_deam_1"/>
    <property type="match status" value="1"/>
</dbReference>
<dbReference type="Pfam" id="PF03399">
    <property type="entry name" value="SAC3_GANP"/>
    <property type="match status" value="1"/>
</dbReference>
<evidence type="ECO:0000256" key="2">
    <source>
        <dbReference type="ARBA" id="ARBA00022833"/>
    </source>
</evidence>
<organism evidence="4 5">
    <name type="scientific">Daphnia magna</name>
    <dbReference type="NCBI Taxonomy" id="35525"/>
    <lineage>
        <taxon>Eukaryota</taxon>
        <taxon>Metazoa</taxon>
        <taxon>Ecdysozoa</taxon>
        <taxon>Arthropoda</taxon>
        <taxon>Crustacea</taxon>
        <taxon>Branchiopoda</taxon>
        <taxon>Diplostraca</taxon>
        <taxon>Cladocera</taxon>
        <taxon>Anomopoda</taxon>
        <taxon>Daphniidae</taxon>
        <taxon>Daphnia</taxon>
    </lineage>
</organism>
<gene>
    <name evidence="4" type="ORF">APZ42_017661</name>
</gene>
<dbReference type="GO" id="GO:0005819">
    <property type="term" value="C:spindle"/>
    <property type="evidence" value="ECO:0007669"/>
    <property type="project" value="TreeGrafter"/>
</dbReference>
<evidence type="ECO:0000259" key="3">
    <source>
        <dbReference type="PROSITE" id="PS51747"/>
    </source>
</evidence>
<dbReference type="GO" id="GO:0005813">
    <property type="term" value="C:centrosome"/>
    <property type="evidence" value="ECO:0007669"/>
    <property type="project" value="TreeGrafter"/>
</dbReference>
<dbReference type="GO" id="GO:0051225">
    <property type="term" value="P:spindle assembly"/>
    <property type="evidence" value="ECO:0007669"/>
    <property type="project" value="TreeGrafter"/>
</dbReference>
<dbReference type="PANTHER" id="PTHR12436:SF38">
    <property type="entry name" value="SAC3 DOMAIN-CONTAINING PROTEIN 1"/>
    <property type="match status" value="1"/>
</dbReference>
<evidence type="ECO:0000313" key="5">
    <source>
        <dbReference type="Proteomes" id="UP000076858"/>
    </source>
</evidence>
<dbReference type="PANTHER" id="PTHR12436">
    <property type="entry name" value="80 KDA MCM3-ASSOCIATED PROTEIN"/>
    <property type="match status" value="1"/>
</dbReference>
<evidence type="ECO:0000313" key="4">
    <source>
        <dbReference type="EMBL" id="KZS17018.1"/>
    </source>
</evidence>
<dbReference type="InterPro" id="IPR016192">
    <property type="entry name" value="APOBEC/CMP_deaminase_Zn-bd"/>
</dbReference>
<dbReference type="GO" id="GO:0051298">
    <property type="term" value="P:centrosome duplication"/>
    <property type="evidence" value="ECO:0007669"/>
    <property type="project" value="TreeGrafter"/>
</dbReference>
<dbReference type="OrthoDB" id="408702at2759"/>
<dbReference type="CDD" id="cd01285">
    <property type="entry name" value="nucleoside_deaminase"/>
    <property type="match status" value="1"/>
</dbReference>
<dbReference type="InterPro" id="IPR002125">
    <property type="entry name" value="CMP_dCMP_dom"/>
</dbReference>